<protein>
    <recommendedName>
        <fullName evidence="3">Retrotransposon Copia-like N-terminal domain-containing protein</fullName>
    </recommendedName>
</protein>
<keyword evidence="1" id="KW-0472">Membrane</keyword>
<dbReference type="PANTHER" id="PTHR37610:SF103">
    <property type="entry name" value="SERINE_THREONINE-PROTEIN PHOSPHATASE 6 REGULATORY ANKYRIN REPEAT SUBUNIT C-LIKE ISOFORM X1"/>
    <property type="match status" value="1"/>
</dbReference>
<comment type="caution">
    <text evidence="2">The sequence shown here is derived from an EMBL/GenBank/DDBJ whole genome shotgun (WGS) entry which is preliminary data.</text>
</comment>
<dbReference type="Pfam" id="PF14223">
    <property type="entry name" value="Retrotran_gag_2"/>
    <property type="match status" value="1"/>
</dbReference>
<feature type="transmembrane region" description="Helical" evidence="1">
    <location>
        <begin position="131"/>
        <end position="150"/>
    </location>
</feature>
<reference evidence="2" key="2">
    <citation type="journal article" date="2024" name="Plant">
        <title>Genomic evolution and insights into agronomic trait innovations of Sesamum species.</title>
        <authorList>
            <person name="Miao H."/>
            <person name="Wang L."/>
            <person name="Qu L."/>
            <person name="Liu H."/>
            <person name="Sun Y."/>
            <person name="Le M."/>
            <person name="Wang Q."/>
            <person name="Wei S."/>
            <person name="Zheng Y."/>
            <person name="Lin W."/>
            <person name="Duan Y."/>
            <person name="Cao H."/>
            <person name="Xiong S."/>
            <person name="Wang X."/>
            <person name="Wei L."/>
            <person name="Li C."/>
            <person name="Ma Q."/>
            <person name="Ju M."/>
            <person name="Zhao R."/>
            <person name="Li G."/>
            <person name="Mu C."/>
            <person name="Tian Q."/>
            <person name="Mei H."/>
            <person name="Zhang T."/>
            <person name="Gao T."/>
            <person name="Zhang H."/>
        </authorList>
    </citation>
    <scope>NUCLEOTIDE SEQUENCE</scope>
    <source>
        <strain evidence="2">KEN8</strain>
    </source>
</reference>
<dbReference type="PANTHER" id="PTHR37610">
    <property type="entry name" value="CCHC-TYPE DOMAIN-CONTAINING PROTEIN"/>
    <property type="match status" value="1"/>
</dbReference>
<keyword evidence="1" id="KW-1133">Transmembrane helix</keyword>
<dbReference type="AlphaFoldDB" id="A0AAW2J1G0"/>
<organism evidence="2">
    <name type="scientific">Sesamum calycinum</name>
    <dbReference type="NCBI Taxonomy" id="2727403"/>
    <lineage>
        <taxon>Eukaryota</taxon>
        <taxon>Viridiplantae</taxon>
        <taxon>Streptophyta</taxon>
        <taxon>Embryophyta</taxon>
        <taxon>Tracheophyta</taxon>
        <taxon>Spermatophyta</taxon>
        <taxon>Magnoliopsida</taxon>
        <taxon>eudicotyledons</taxon>
        <taxon>Gunneridae</taxon>
        <taxon>Pentapetalae</taxon>
        <taxon>asterids</taxon>
        <taxon>lamiids</taxon>
        <taxon>Lamiales</taxon>
        <taxon>Pedaliaceae</taxon>
        <taxon>Sesamum</taxon>
    </lineage>
</organism>
<name>A0AAW2J1G0_9LAMI</name>
<evidence type="ECO:0008006" key="3">
    <source>
        <dbReference type="Google" id="ProtNLM"/>
    </source>
</evidence>
<evidence type="ECO:0000313" key="2">
    <source>
        <dbReference type="EMBL" id="KAL0288290.1"/>
    </source>
</evidence>
<proteinExistence type="predicted"/>
<sequence>MAFSTVNLANFVSTKLWFDNTTTNYRVWNEQMLCLIGSQGLLGFVDGTTEPPPETVADAVDGTTWENPDYDFWRRSDMLVKGWILCSLNDDVIYTVLGLETSRDVWVELQNKFRQISDLHPPQYGPGETLFSFQLFVFVYNTFFVVTLRIRLV</sequence>
<evidence type="ECO:0000256" key="1">
    <source>
        <dbReference type="SAM" id="Phobius"/>
    </source>
</evidence>
<dbReference type="EMBL" id="JACGWM010001755">
    <property type="protein sequence ID" value="KAL0288290.1"/>
    <property type="molecule type" value="Genomic_DNA"/>
</dbReference>
<gene>
    <name evidence="2" type="ORF">Scaly_2736100</name>
</gene>
<keyword evidence="1" id="KW-0812">Transmembrane</keyword>
<accession>A0AAW2J1G0</accession>
<reference evidence="2" key="1">
    <citation type="submission" date="2020-06" db="EMBL/GenBank/DDBJ databases">
        <authorList>
            <person name="Li T."/>
            <person name="Hu X."/>
            <person name="Zhang T."/>
            <person name="Song X."/>
            <person name="Zhang H."/>
            <person name="Dai N."/>
            <person name="Sheng W."/>
            <person name="Hou X."/>
            <person name="Wei L."/>
        </authorList>
    </citation>
    <scope>NUCLEOTIDE SEQUENCE</scope>
    <source>
        <strain evidence="2">KEN8</strain>
        <tissue evidence="2">Leaf</tissue>
    </source>
</reference>